<feature type="region of interest" description="Disordered" evidence="11">
    <location>
        <begin position="1"/>
        <end position="25"/>
    </location>
</feature>
<gene>
    <name evidence="13" type="ORF">Sango_1276300</name>
</gene>
<feature type="compositionally biased region" description="Basic and acidic residues" evidence="11">
    <location>
        <begin position="14"/>
        <end position="24"/>
    </location>
</feature>
<evidence type="ECO:0000259" key="12">
    <source>
        <dbReference type="PROSITE" id="PS50071"/>
    </source>
</evidence>
<evidence type="ECO:0000256" key="6">
    <source>
        <dbReference type="ARBA" id="ARBA00023155"/>
    </source>
</evidence>
<evidence type="ECO:0000256" key="5">
    <source>
        <dbReference type="ARBA" id="ARBA00023125"/>
    </source>
</evidence>
<dbReference type="PANTHER" id="PTHR45654:SF77">
    <property type="entry name" value="HOMEOBOX-LEUCINE ZIPPER PROTEIN MERISTEM L1"/>
    <property type="match status" value="1"/>
</dbReference>
<dbReference type="Gene3D" id="1.10.10.60">
    <property type="entry name" value="Homeodomain-like"/>
    <property type="match status" value="1"/>
</dbReference>
<dbReference type="GO" id="GO:0003677">
    <property type="term" value="F:DNA binding"/>
    <property type="evidence" value="ECO:0007669"/>
    <property type="project" value="UniProtKB-UniRule"/>
</dbReference>
<organism evidence="13 14">
    <name type="scientific">Sesamum angolense</name>
    <dbReference type="NCBI Taxonomy" id="2727404"/>
    <lineage>
        <taxon>Eukaryota</taxon>
        <taxon>Viridiplantae</taxon>
        <taxon>Streptophyta</taxon>
        <taxon>Embryophyta</taxon>
        <taxon>Tracheophyta</taxon>
        <taxon>Spermatophyta</taxon>
        <taxon>Magnoliopsida</taxon>
        <taxon>eudicotyledons</taxon>
        <taxon>Gunneridae</taxon>
        <taxon>Pentapetalae</taxon>
        <taxon>asterids</taxon>
        <taxon>lamiids</taxon>
        <taxon>Lamiales</taxon>
        <taxon>Pedaliaceae</taxon>
        <taxon>Sesamum</taxon>
    </lineage>
</organism>
<dbReference type="FunFam" id="1.10.10.60:FF:000229">
    <property type="entry name" value="Homeobox-leucine zipper protein HDG1"/>
    <property type="match status" value="1"/>
</dbReference>
<keyword evidence="7" id="KW-0804">Transcription</keyword>
<evidence type="ECO:0000256" key="8">
    <source>
        <dbReference type="ARBA" id="ARBA00023242"/>
    </source>
</evidence>
<evidence type="ECO:0000256" key="7">
    <source>
        <dbReference type="ARBA" id="ARBA00023163"/>
    </source>
</evidence>
<dbReference type="PANTHER" id="PTHR45654">
    <property type="entry name" value="HOMEOBOX-LEUCINE ZIPPER PROTEIN MERISTEM L1"/>
    <property type="match status" value="1"/>
</dbReference>
<reference evidence="13" key="1">
    <citation type="submission" date="2020-06" db="EMBL/GenBank/DDBJ databases">
        <authorList>
            <person name="Li T."/>
            <person name="Hu X."/>
            <person name="Zhang T."/>
            <person name="Song X."/>
            <person name="Zhang H."/>
            <person name="Dai N."/>
            <person name="Sheng W."/>
            <person name="Hou X."/>
            <person name="Wei L."/>
        </authorList>
    </citation>
    <scope>NUCLEOTIDE SEQUENCE</scope>
    <source>
        <strain evidence="13">K16</strain>
        <tissue evidence="13">Leaf</tissue>
    </source>
</reference>
<dbReference type="PROSITE" id="PS50071">
    <property type="entry name" value="HOMEOBOX_2"/>
    <property type="match status" value="1"/>
</dbReference>
<keyword evidence="8 9" id="KW-0539">Nucleus</keyword>
<evidence type="ECO:0000256" key="3">
    <source>
        <dbReference type="ARBA" id="ARBA00023015"/>
    </source>
</evidence>
<name>A0AAE1WRN8_9LAMI</name>
<comment type="similarity">
    <text evidence="2">Belongs to the HD-ZIP homeobox family. Class IV subfamily.</text>
</comment>
<proteinExistence type="inferred from homology"/>
<keyword evidence="4" id="KW-0175">Coiled coil</keyword>
<protein>
    <submittedName>
        <fullName evidence="13">Homeobox-leucine zipper protein MERISTEM L1</fullName>
    </submittedName>
</protein>
<keyword evidence="14" id="KW-1185">Reference proteome</keyword>
<evidence type="ECO:0000313" key="13">
    <source>
        <dbReference type="EMBL" id="KAK4398008.1"/>
    </source>
</evidence>
<sequence length="164" mass="19100">MLPNMNLRAFGGDESQRIGDDEINNKSSCKYVGNSAINNRELKGKRYNRHTPRQIQEIEALFKRCAHPNNNQRKELGEKLGLEPLLVKFWFQNKQTQLKTWGEHHKNSNFRTENDELRAENMMYKEALTNACCRACGHAVVAIISSNEHHLRVENVRLRKQANR</sequence>
<evidence type="ECO:0000256" key="11">
    <source>
        <dbReference type="SAM" id="MobiDB-lite"/>
    </source>
</evidence>
<dbReference type="GO" id="GO:0005634">
    <property type="term" value="C:nucleus"/>
    <property type="evidence" value="ECO:0007669"/>
    <property type="project" value="UniProtKB-SubCell"/>
</dbReference>
<comment type="subcellular location">
    <subcellularLocation>
        <location evidence="1 9 10">Nucleus</location>
    </subcellularLocation>
</comment>
<accession>A0AAE1WRN8</accession>
<dbReference type="EMBL" id="JACGWL010000007">
    <property type="protein sequence ID" value="KAK4398008.1"/>
    <property type="molecule type" value="Genomic_DNA"/>
</dbReference>
<evidence type="ECO:0000256" key="4">
    <source>
        <dbReference type="ARBA" id="ARBA00023054"/>
    </source>
</evidence>
<dbReference type="InterPro" id="IPR001356">
    <property type="entry name" value="HD"/>
</dbReference>
<dbReference type="SUPFAM" id="SSF46689">
    <property type="entry name" value="Homeodomain-like"/>
    <property type="match status" value="1"/>
</dbReference>
<dbReference type="Pfam" id="PF00046">
    <property type="entry name" value="Homeodomain"/>
    <property type="match status" value="1"/>
</dbReference>
<evidence type="ECO:0000256" key="2">
    <source>
        <dbReference type="ARBA" id="ARBA00006789"/>
    </source>
</evidence>
<dbReference type="SMART" id="SM00389">
    <property type="entry name" value="HOX"/>
    <property type="match status" value="1"/>
</dbReference>
<reference evidence="13" key="2">
    <citation type="journal article" date="2024" name="Plant">
        <title>Genomic evolution and insights into agronomic trait innovations of Sesamum species.</title>
        <authorList>
            <person name="Miao H."/>
            <person name="Wang L."/>
            <person name="Qu L."/>
            <person name="Liu H."/>
            <person name="Sun Y."/>
            <person name="Le M."/>
            <person name="Wang Q."/>
            <person name="Wei S."/>
            <person name="Zheng Y."/>
            <person name="Lin W."/>
            <person name="Duan Y."/>
            <person name="Cao H."/>
            <person name="Xiong S."/>
            <person name="Wang X."/>
            <person name="Wei L."/>
            <person name="Li C."/>
            <person name="Ma Q."/>
            <person name="Ju M."/>
            <person name="Zhao R."/>
            <person name="Li G."/>
            <person name="Mu C."/>
            <person name="Tian Q."/>
            <person name="Mei H."/>
            <person name="Zhang T."/>
            <person name="Gao T."/>
            <person name="Zhang H."/>
        </authorList>
    </citation>
    <scope>NUCLEOTIDE SEQUENCE</scope>
    <source>
        <strain evidence="13">K16</strain>
    </source>
</reference>
<evidence type="ECO:0000256" key="9">
    <source>
        <dbReference type="PROSITE-ProRule" id="PRU00108"/>
    </source>
</evidence>
<keyword evidence="6 9" id="KW-0371">Homeobox</keyword>
<evidence type="ECO:0000256" key="10">
    <source>
        <dbReference type="RuleBase" id="RU000682"/>
    </source>
</evidence>
<dbReference type="CDD" id="cd00086">
    <property type="entry name" value="homeodomain"/>
    <property type="match status" value="1"/>
</dbReference>
<evidence type="ECO:0000313" key="14">
    <source>
        <dbReference type="Proteomes" id="UP001289374"/>
    </source>
</evidence>
<evidence type="ECO:0000256" key="1">
    <source>
        <dbReference type="ARBA" id="ARBA00004123"/>
    </source>
</evidence>
<dbReference type="InterPro" id="IPR009057">
    <property type="entry name" value="Homeodomain-like_sf"/>
</dbReference>
<comment type="caution">
    <text evidence="13">The sequence shown here is derived from an EMBL/GenBank/DDBJ whole genome shotgun (WGS) entry which is preliminary data.</text>
</comment>
<feature type="domain" description="Homeobox" evidence="12">
    <location>
        <begin position="41"/>
        <end position="101"/>
    </location>
</feature>
<dbReference type="Proteomes" id="UP001289374">
    <property type="component" value="Unassembled WGS sequence"/>
</dbReference>
<dbReference type="AlphaFoldDB" id="A0AAE1WRN8"/>
<dbReference type="InterPro" id="IPR042160">
    <property type="entry name" value="HD-Zip_IV"/>
</dbReference>
<feature type="DNA-binding region" description="Homeobox" evidence="9">
    <location>
        <begin position="43"/>
        <end position="102"/>
    </location>
</feature>
<keyword evidence="3" id="KW-0805">Transcription regulation</keyword>
<keyword evidence="5 9" id="KW-0238">DNA-binding</keyword>